<dbReference type="EMBL" id="JACLCP010000002">
    <property type="protein sequence ID" value="MBC2845185.1"/>
    <property type="molecule type" value="Genomic_DNA"/>
</dbReference>
<keyword evidence="3" id="KW-1185">Reference proteome</keyword>
<dbReference type="Pfam" id="PF14534">
    <property type="entry name" value="DUF4440"/>
    <property type="match status" value="1"/>
</dbReference>
<name>A0A842IR43_9FLAO</name>
<feature type="domain" description="DUF4440" evidence="1">
    <location>
        <begin position="21"/>
        <end position="131"/>
    </location>
</feature>
<dbReference type="InterPro" id="IPR032710">
    <property type="entry name" value="NTF2-like_dom_sf"/>
</dbReference>
<dbReference type="Gene3D" id="3.10.450.50">
    <property type="match status" value="1"/>
</dbReference>
<proteinExistence type="predicted"/>
<evidence type="ECO:0000313" key="3">
    <source>
        <dbReference type="Proteomes" id="UP000533900"/>
    </source>
</evidence>
<gene>
    <name evidence="2" type="ORF">H7F21_08780</name>
</gene>
<protein>
    <submittedName>
        <fullName evidence="2">Nuclear transport factor 2 family protein</fullName>
    </submittedName>
</protein>
<sequence length="135" mass="15808">MFFRCHTSEKTSEMEQWKSEIIAVEKAFNDMAQKDGLTKAFEHYAAENGAIRRGKKIIKGKKAIGEWYKKDVRPNESLSWSPTFVDVSKYGDMAYTYGDYTFTYQDSLGTKKENKGIFHTVWKRQQDGSWKFVYD</sequence>
<dbReference type="SUPFAM" id="SSF54427">
    <property type="entry name" value="NTF2-like"/>
    <property type="match status" value="1"/>
</dbReference>
<dbReference type="AlphaFoldDB" id="A0A842IR43"/>
<comment type="caution">
    <text evidence="2">The sequence shown here is derived from an EMBL/GenBank/DDBJ whole genome shotgun (WGS) entry which is preliminary data.</text>
</comment>
<dbReference type="Proteomes" id="UP000533900">
    <property type="component" value="Unassembled WGS sequence"/>
</dbReference>
<reference evidence="2" key="1">
    <citation type="submission" date="2020-08" db="EMBL/GenBank/DDBJ databases">
        <title>Winogradskyella ouciana sp. nov., isolated from the hadal seawater of the Mariana Trench.</title>
        <authorList>
            <person name="He X."/>
        </authorList>
    </citation>
    <scope>NUCLEOTIDE SEQUENCE [LARGE SCALE GENOMIC DNA]</scope>
    <source>
        <strain evidence="2">KCTC 52348</strain>
    </source>
</reference>
<evidence type="ECO:0000259" key="1">
    <source>
        <dbReference type="Pfam" id="PF14534"/>
    </source>
</evidence>
<accession>A0A842IR43</accession>
<evidence type="ECO:0000313" key="2">
    <source>
        <dbReference type="EMBL" id="MBC2845185.1"/>
    </source>
</evidence>
<dbReference type="InterPro" id="IPR027843">
    <property type="entry name" value="DUF4440"/>
</dbReference>
<dbReference type="RefSeq" id="WP_185788895.1">
    <property type="nucleotide sequence ID" value="NZ_JACLCP010000002.1"/>
</dbReference>
<organism evidence="2 3">
    <name type="scientific">Winogradskyella flava</name>
    <dbReference type="NCBI Taxonomy" id="1884876"/>
    <lineage>
        <taxon>Bacteria</taxon>
        <taxon>Pseudomonadati</taxon>
        <taxon>Bacteroidota</taxon>
        <taxon>Flavobacteriia</taxon>
        <taxon>Flavobacteriales</taxon>
        <taxon>Flavobacteriaceae</taxon>
        <taxon>Winogradskyella</taxon>
    </lineage>
</organism>